<evidence type="ECO:0000313" key="3">
    <source>
        <dbReference type="Proteomes" id="UP000697998"/>
    </source>
</evidence>
<feature type="chain" id="PRO_5037243095" evidence="1">
    <location>
        <begin position="26"/>
        <end position="198"/>
    </location>
</feature>
<name>A0A935PZB0_9PROT</name>
<proteinExistence type="predicted"/>
<organism evidence="2 3">
    <name type="scientific">Candidatus Accumulibacter proximus</name>
    <dbReference type="NCBI Taxonomy" id="2954385"/>
    <lineage>
        <taxon>Bacteria</taxon>
        <taxon>Pseudomonadati</taxon>
        <taxon>Pseudomonadota</taxon>
        <taxon>Betaproteobacteria</taxon>
        <taxon>Candidatus Accumulibacter</taxon>
    </lineage>
</organism>
<dbReference type="AlphaFoldDB" id="A0A935PZB0"/>
<accession>A0A935PZB0</accession>
<gene>
    <name evidence="2" type="ORF">IPJ27_07710</name>
</gene>
<comment type="caution">
    <text evidence="2">The sequence shown here is derived from an EMBL/GenBank/DDBJ whole genome shotgun (WGS) entry which is preliminary data.</text>
</comment>
<protein>
    <submittedName>
        <fullName evidence="2">Uncharacterized protein</fullName>
    </submittedName>
</protein>
<evidence type="ECO:0000313" key="2">
    <source>
        <dbReference type="EMBL" id="MBK7674656.1"/>
    </source>
</evidence>
<sequence length="198" mass="21304">MVAAASIQSLWLLLAAALHVATCLAADGSELTSLYTPLSLSGCAAPSPEVAKAYAARDLAVEECPAPSPYRLFVVSTDARSWVDVRRNDRTWSTEQRVVYSQEVLALGQFPNVAGSNRAEWRLNQYGRPRALIVRLKLVAPPENAREAATVSRLLVIGLSDDAACDLGLARSNEEARQLADKSPDSCPTVLPVFPEGN</sequence>
<dbReference type="Proteomes" id="UP000697998">
    <property type="component" value="Unassembled WGS sequence"/>
</dbReference>
<keyword evidence="1" id="KW-0732">Signal</keyword>
<reference evidence="2 3" key="1">
    <citation type="submission" date="2020-10" db="EMBL/GenBank/DDBJ databases">
        <title>Connecting structure to function with the recovery of over 1000 high-quality activated sludge metagenome-assembled genomes encoding full-length rRNA genes using long-read sequencing.</title>
        <authorList>
            <person name="Singleton C.M."/>
            <person name="Petriglieri F."/>
            <person name="Kristensen J.M."/>
            <person name="Kirkegaard R.H."/>
            <person name="Michaelsen T.Y."/>
            <person name="Andersen M.H."/>
            <person name="Karst S.M."/>
            <person name="Dueholm M.S."/>
            <person name="Nielsen P.H."/>
            <person name="Albertsen M."/>
        </authorList>
    </citation>
    <scope>NUCLEOTIDE SEQUENCE [LARGE SCALE GENOMIC DNA]</scope>
    <source>
        <strain evidence="2">EsbW_18-Q3-R4-48_BATAC.285</strain>
    </source>
</reference>
<dbReference type="EMBL" id="JADJMH010000005">
    <property type="protein sequence ID" value="MBK7674656.1"/>
    <property type="molecule type" value="Genomic_DNA"/>
</dbReference>
<evidence type="ECO:0000256" key="1">
    <source>
        <dbReference type="SAM" id="SignalP"/>
    </source>
</evidence>
<feature type="signal peptide" evidence="1">
    <location>
        <begin position="1"/>
        <end position="25"/>
    </location>
</feature>